<evidence type="ECO:0000313" key="1">
    <source>
        <dbReference type="EMBL" id="KNC76595.1"/>
    </source>
</evidence>
<dbReference type="RefSeq" id="XP_014150497.1">
    <property type="nucleotide sequence ID" value="XM_014295022.1"/>
</dbReference>
<gene>
    <name evidence="1" type="ORF">SARC_10911</name>
</gene>
<proteinExistence type="predicted"/>
<sequence>MFRWLAGTTGSAVEFGPFVHGFGTVCYGHLNERLRLIFDIHRTNVTITDTDAKATNPEITQ</sequence>
<dbReference type="EMBL" id="KQ243034">
    <property type="protein sequence ID" value="KNC76595.1"/>
    <property type="molecule type" value="Genomic_DNA"/>
</dbReference>
<protein>
    <submittedName>
        <fullName evidence="1">Uncharacterized protein</fullName>
    </submittedName>
</protein>
<accession>A0A0L0FIM7</accession>
<dbReference type="GeneID" id="25911415"/>
<name>A0A0L0FIM7_9EUKA</name>
<dbReference type="AlphaFoldDB" id="A0A0L0FIM7"/>
<reference evidence="1 2" key="1">
    <citation type="submission" date="2011-02" db="EMBL/GenBank/DDBJ databases">
        <title>The Genome Sequence of Sphaeroforma arctica JP610.</title>
        <authorList>
            <consortium name="The Broad Institute Genome Sequencing Platform"/>
            <person name="Russ C."/>
            <person name="Cuomo C."/>
            <person name="Young S.K."/>
            <person name="Zeng Q."/>
            <person name="Gargeya S."/>
            <person name="Alvarado L."/>
            <person name="Berlin A."/>
            <person name="Chapman S.B."/>
            <person name="Chen Z."/>
            <person name="Freedman E."/>
            <person name="Gellesch M."/>
            <person name="Goldberg J."/>
            <person name="Griggs A."/>
            <person name="Gujja S."/>
            <person name="Heilman E."/>
            <person name="Heiman D."/>
            <person name="Howarth C."/>
            <person name="Mehta T."/>
            <person name="Neiman D."/>
            <person name="Pearson M."/>
            <person name="Roberts A."/>
            <person name="Saif S."/>
            <person name="Shea T."/>
            <person name="Shenoy N."/>
            <person name="Sisk P."/>
            <person name="Stolte C."/>
            <person name="Sykes S."/>
            <person name="White J."/>
            <person name="Yandava C."/>
            <person name="Burger G."/>
            <person name="Gray M.W."/>
            <person name="Holland P.W.H."/>
            <person name="King N."/>
            <person name="Lang F.B.F."/>
            <person name="Roger A.J."/>
            <person name="Ruiz-Trillo I."/>
            <person name="Haas B."/>
            <person name="Nusbaum C."/>
            <person name="Birren B."/>
        </authorList>
    </citation>
    <scope>NUCLEOTIDE SEQUENCE [LARGE SCALE GENOMIC DNA]</scope>
    <source>
        <strain evidence="1 2">JP610</strain>
    </source>
</reference>
<organism evidence="1 2">
    <name type="scientific">Sphaeroforma arctica JP610</name>
    <dbReference type="NCBI Taxonomy" id="667725"/>
    <lineage>
        <taxon>Eukaryota</taxon>
        <taxon>Ichthyosporea</taxon>
        <taxon>Ichthyophonida</taxon>
        <taxon>Sphaeroforma</taxon>
    </lineage>
</organism>
<feature type="non-terminal residue" evidence="1">
    <location>
        <position position="61"/>
    </location>
</feature>
<dbReference type="Proteomes" id="UP000054560">
    <property type="component" value="Unassembled WGS sequence"/>
</dbReference>
<keyword evidence="2" id="KW-1185">Reference proteome</keyword>
<evidence type="ECO:0000313" key="2">
    <source>
        <dbReference type="Proteomes" id="UP000054560"/>
    </source>
</evidence>